<dbReference type="EMBL" id="MFUR01000003">
    <property type="protein sequence ID" value="OGI87335.1"/>
    <property type="molecule type" value="Genomic_DNA"/>
</dbReference>
<reference evidence="2 3" key="1">
    <citation type="journal article" date="2016" name="Nat. Commun.">
        <title>Thousands of microbial genomes shed light on interconnected biogeochemical processes in an aquifer system.</title>
        <authorList>
            <person name="Anantharaman K."/>
            <person name="Brown C.T."/>
            <person name="Hug L.A."/>
            <person name="Sharon I."/>
            <person name="Castelle C.J."/>
            <person name="Probst A.J."/>
            <person name="Thomas B.C."/>
            <person name="Singh A."/>
            <person name="Wilkins M.J."/>
            <person name="Karaoz U."/>
            <person name="Brodie E.L."/>
            <person name="Williams K.H."/>
            <person name="Hubbard S.S."/>
            <person name="Banfield J.F."/>
        </authorList>
    </citation>
    <scope>NUCLEOTIDE SEQUENCE [LARGE SCALE GENOMIC DNA]</scope>
</reference>
<protein>
    <submittedName>
        <fullName evidence="2">Uncharacterized protein</fullName>
    </submittedName>
</protein>
<gene>
    <name evidence="2" type="ORF">A3A91_02470</name>
</gene>
<evidence type="ECO:0000313" key="3">
    <source>
        <dbReference type="Proteomes" id="UP000177001"/>
    </source>
</evidence>
<dbReference type="AlphaFoldDB" id="A0A1F6X029"/>
<name>A0A1F6X029_9BACT</name>
<feature type="region of interest" description="Disordered" evidence="1">
    <location>
        <begin position="45"/>
        <end position="64"/>
    </location>
</feature>
<feature type="compositionally biased region" description="Acidic residues" evidence="1">
    <location>
        <begin position="55"/>
        <end position="64"/>
    </location>
</feature>
<dbReference type="Proteomes" id="UP000177001">
    <property type="component" value="Unassembled WGS sequence"/>
</dbReference>
<comment type="caution">
    <text evidence="2">The sequence shown here is derived from an EMBL/GenBank/DDBJ whole genome shotgun (WGS) entry which is preliminary data.</text>
</comment>
<sequence length="64" mass="7638">MQHYLYILYDGGNPRVVFFEGEKNVILARQRAEREYGEGGRLFVELEKEEQPPATDEEMMEEHY</sequence>
<evidence type="ECO:0000256" key="1">
    <source>
        <dbReference type="SAM" id="MobiDB-lite"/>
    </source>
</evidence>
<proteinExistence type="predicted"/>
<organism evidence="2 3">
    <name type="scientific">Candidatus Nomurabacteria bacterium RIFCSPLOWO2_01_FULL_36_16</name>
    <dbReference type="NCBI Taxonomy" id="1801767"/>
    <lineage>
        <taxon>Bacteria</taxon>
        <taxon>Candidatus Nomuraibacteriota</taxon>
    </lineage>
</organism>
<evidence type="ECO:0000313" key="2">
    <source>
        <dbReference type="EMBL" id="OGI87335.1"/>
    </source>
</evidence>
<accession>A0A1F6X029</accession>